<protein>
    <submittedName>
        <fullName evidence="2">Uncharacterized protein</fullName>
    </submittedName>
</protein>
<dbReference type="Proteomes" id="UP000326565">
    <property type="component" value="Unassembled WGS sequence"/>
</dbReference>
<evidence type="ECO:0000313" key="3">
    <source>
        <dbReference type="Proteomes" id="UP000326565"/>
    </source>
</evidence>
<organism evidence="2 3">
    <name type="scientific">Aspergillus leporis</name>
    <dbReference type="NCBI Taxonomy" id="41062"/>
    <lineage>
        <taxon>Eukaryota</taxon>
        <taxon>Fungi</taxon>
        <taxon>Dikarya</taxon>
        <taxon>Ascomycota</taxon>
        <taxon>Pezizomycotina</taxon>
        <taxon>Eurotiomycetes</taxon>
        <taxon>Eurotiomycetidae</taxon>
        <taxon>Eurotiales</taxon>
        <taxon>Aspergillaceae</taxon>
        <taxon>Aspergillus</taxon>
        <taxon>Aspergillus subgen. Circumdati</taxon>
    </lineage>
</organism>
<feature type="region of interest" description="Disordered" evidence="1">
    <location>
        <begin position="1"/>
        <end position="28"/>
    </location>
</feature>
<gene>
    <name evidence="2" type="ORF">BDV29DRAFT_185260</name>
</gene>
<reference evidence="2 3" key="1">
    <citation type="submission" date="2019-04" db="EMBL/GenBank/DDBJ databases">
        <title>Friends and foes A comparative genomics study of 23 Aspergillus species from section Flavi.</title>
        <authorList>
            <consortium name="DOE Joint Genome Institute"/>
            <person name="Kjaerbolling I."/>
            <person name="Vesth T."/>
            <person name="Frisvad J.C."/>
            <person name="Nybo J.L."/>
            <person name="Theobald S."/>
            <person name="Kildgaard S."/>
            <person name="Isbrandt T."/>
            <person name="Kuo A."/>
            <person name="Sato A."/>
            <person name="Lyhne E.K."/>
            <person name="Kogle M.E."/>
            <person name="Wiebenga A."/>
            <person name="Kun R.S."/>
            <person name="Lubbers R.J."/>
            <person name="Makela M.R."/>
            <person name="Barry K."/>
            <person name="Chovatia M."/>
            <person name="Clum A."/>
            <person name="Daum C."/>
            <person name="Haridas S."/>
            <person name="He G."/>
            <person name="LaButti K."/>
            <person name="Lipzen A."/>
            <person name="Mondo S."/>
            <person name="Riley R."/>
            <person name="Salamov A."/>
            <person name="Simmons B.A."/>
            <person name="Magnuson J.K."/>
            <person name="Henrissat B."/>
            <person name="Mortensen U.H."/>
            <person name="Larsen T.O."/>
            <person name="Devries R.P."/>
            <person name="Grigoriev I.V."/>
            <person name="Machida M."/>
            <person name="Baker S.E."/>
            <person name="Andersen M.R."/>
        </authorList>
    </citation>
    <scope>NUCLEOTIDE SEQUENCE [LARGE SCALE GENOMIC DNA]</scope>
    <source>
        <strain evidence="2 3">CBS 151.66</strain>
    </source>
</reference>
<dbReference type="AlphaFoldDB" id="A0A5N5WL25"/>
<evidence type="ECO:0000256" key="1">
    <source>
        <dbReference type="SAM" id="MobiDB-lite"/>
    </source>
</evidence>
<evidence type="ECO:0000313" key="2">
    <source>
        <dbReference type="EMBL" id="KAB8068014.1"/>
    </source>
</evidence>
<feature type="compositionally biased region" description="Basic and acidic residues" evidence="1">
    <location>
        <begin position="18"/>
        <end position="28"/>
    </location>
</feature>
<accession>A0A5N5WL25</accession>
<dbReference type="OrthoDB" id="2958217at2759"/>
<proteinExistence type="predicted"/>
<name>A0A5N5WL25_9EURO</name>
<sequence>MPLDLGECVGSAGSAPEHTSEKFQHHGHENWGPDTALGNIWLYQEWRENYPVRFTMRFLAIAGEKDTMRERGWVITMLMCLQSVECGMERVQAMDCEIDDEPWLKIGAKVAMFSLI</sequence>
<dbReference type="EMBL" id="ML732423">
    <property type="protein sequence ID" value="KAB8068014.1"/>
    <property type="molecule type" value="Genomic_DNA"/>
</dbReference>
<keyword evidence="3" id="KW-1185">Reference proteome</keyword>